<sequence>PAFHRQQQQQQQQYSGSQHTLQQQQQMPVRSWWTGGDSQGRGNLHAVPSASTTLHSSSGNGGQFQPHMDSKSSSLRQHHHHQHHQHHQDRQPTRPPFAPSHMRDNVGTDSSVSPRMYQMHRLAESDTRINERLSAFGGEGFQPRQRSTTRDTDEHSSDYDMLPHIHGQSPIMMEFGFDGTTSSASPPRRQLARHLPAQRMPSVVMEGSEDASEGSAGGNRPRRSRSLKNTITSLRRRLSKSSKNGGANSDASSPAVEVRTPSVY</sequence>
<evidence type="ECO:0000313" key="2">
    <source>
        <dbReference type="Proteomes" id="UP001150603"/>
    </source>
</evidence>
<reference evidence="1" key="1">
    <citation type="submission" date="2022-07" db="EMBL/GenBank/DDBJ databases">
        <title>Phylogenomic reconstructions and comparative analyses of Kickxellomycotina fungi.</title>
        <authorList>
            <person name="Reynolds N.K."/>
            <person name="Stajich J.E."/>
            <person name="Barry K."/>
            <person name="Grigoriev I.V."/>
            <person name="Crous P."/>
            <person name="Smith M.E."/>
        </authorList>
    </citation>
    <scope>NUCLEOTIDE SEQUENCE</scope>
    <source>
        <strain evidence="1">NRRL 5244</strain>
    </source>
</reference>
<name>A0ACC1J0R1_9FUNG</name>
<dbReference type="EMBL" id="JANBPW010005224">
    <property type="protein sequence ID" value="KAJ1933090.1"/>
    <property type="molecule type" value="Genomic_DNA"/>
</dbReference>
<dbReference type="Proteomes" id="UP001150603">
    <property type="component" value="Unassembled WGS sequence"/>
</dbReference>
<proteinExistence type="predicted"/>
<organism evidence="1 2">
    <name type="scientific">Linderina macrospora</name>
    <dbReference type="NCBI Taxonomy" id="4868"/>
    <lineage>
        <taxon>Eukaryota</taxon>
        <taxon>Fungi</taxon>
        <taxon>Fungi incertae sedis</taxon>
        <taxon>Zoopagomycota</taxon>
        <taxon>Kickxellomycotina</taxon>
        <taxon>Kickxellomycetes</taxon>
        <taxon>Kickxellales</taxon>
        <taxon>Kickxellaceae</taxon>
        <taxon>Linderina</taxon>
    </lineage>
</organism>
<protein>
    <submittedName>
        <fullName evidence="1">Uncharacterized protein</fullName>
    </submittedName>
</protein>
<gene>
    <name evidence="1" type="ORF">FBU59_006153</name>
</gene>
<evidence type="ECO:0000313" key="1">
    <source>
        <dbReference type="EMBL" id="KAJ1933090.1"/>
    </source>
</evidence>
<accession>A0ACC1J0R1</accession>
<feature type="non-terminal residue" evidence="1">
    <location>
        <position position="1"/>
    </location>
</feature>
<keyword evidence="2" id="KW-1185">Reference proteome</keyword>
<comment type="caution">
    <text evidence="1">The sequence shown here is derived from an EMBL/GenBank/DDBJ whole genome shotgun (WGS) entry which is preliminary data.</text>
</comment>